<reference evidence="1" key="1">
    <citation type="submission" date="2022-03" db="EMBL/GenBank/DDBJ databases">
        <authorList>
            <person name="Martin C."/>
        </authorList>
    </citation>
    <scope>NUCLEOTIDE SEQUENCE</scope>
</reference>
<comment type="caution">
    <text evidence="1">The sequence shown here is derived from an EMBL/GenBank/DDBJ whole genome shotgun (WGS) entry which is preliminary data.</text>
</comment>
<evidence type="ECO:0000313" key="1">
    <source>
        <dbReference type="EMBL" id="CAH1785777.1"/>
    </source>
</evidence>
<name>A0A8S4NXN9_OWEFU</name>
<keyword evidence="2" id="KW-1185">Reference proteome</keyword>
<dbReference type="EMBL" id="CAIIXF020000006">
    <property type="protein sequence ID" value="CAH1785777.1"/>
    <property type="molecule type" value="Genomic_DNA"/>
</dbReference>
<protein>
    <submittedName>
        <fullName evidence="1">Uncharacterized protein</fullName>
    </submittedName>
</protein>
<organism evidence="1 2">
    <name type="scientific">Owenia fusiformis</name>
    <name type="common">Polychaete worm</name>
    <dbReference type="NCBI Taxonomy" id="6347"/>
    <lineage>
        <taxon>Eukaryota</taxon>
        <taxon>Metazoa</taxon>
        <taxon>Spiralia</taxon>
        <taxon>Lophotrochozoa</taxon>
        <taxon>Annelida</taxon>
        <taxon>Polychaeta</taxon>
        <taxon>Sedentaria</taxon>
        <taxon>Canalipalpata</taxon>
        <taxon>Sabellida</taxon>
        <taxon>Oweniida</taxon>
        <taxon>Oweniidae</taxon>
        <taxon>Owenia</taxon>
    </lineage>
</organism>
<dbReference type="Proteomes" id="UP000749559">
    <property type="component" value="Unassembled WGS sequence"/>
</dbReference>
<gene>
    <name evidence="1" type="ORF">OFUS_LOCUS11790</name>
</gene>
<evidence type="ECO:0000313" key="2">
    <source>
        <dbReference type="Proteomes" id="UP000749559"/>
    </source>
</evidence>
<accession>A0A8S4NXN9</accession>
<proteinExistence type="predicted"/>
<sequence length="130" mass="15154">MERLDQQLKPTTHACITTPQAQQLMKFKVCLDQQLRPTIHTCITTPQAQQLMKFKVCLDQQLRPTIHTCITTPRAQQLTKFKNYGQLCTKQVLLHRESIFVDIIFVIVSVWVDRYCHRALHSYSVSTALR</sequence>
<dbReference type="AlphaFoldDB" id="A0A8S4NXN9"/>